<evidence type="ECO:0000259" key="10">
    <source>
        <dbReference type="PROSITE" id="PS52004"/>
    </source>
</evidence>
<dbReference type="Gene3D" id="3.40.50.1820">
    <property type="entry name" value="alpha/beta hydrolase"/>
    <property type="match status" value="1"/>
</dbReference>
<dbReference type="EC" id="2.3.1.85" evidence="1"/>
<feature type="active site" description="Proton acceptor; for dehydratase activity" evidence="8">
    <location>
        <position position="899"/>
    </location>
</feature>
<dbReference type="CDD" id="cd05195">
    <property type="entry name" value="enoyl_red"/>
    <property type="match status" value="1"/>
</dbReference>
<accession>E0VU95</accession>
<dbReference type="Pfam" id="PF02801">
    <property type="entry name" value="Ketoacyl-synt_C"/>
    <property type="match status" value="1"/>
</dbReference>
<dbReference type="SMART" id="SM00827">
    <property type="entry name" value="PKS_AT"/>
    <property type="match status" value="1"/>
</dbReference>
<keyword evidence="12" id="KW-0012">Acyltransferase</keyword>
<dbReference type="PANTHER" id="PTHR43775:SF23">
    <property type="entry name" value="FATTY ACID SYNTHASE 3"/>
    <property type="match status" value="1"/>
</dbReference>
<dbReference type="RefSeq" id="XP_002429689.1">
    <property type="nucleotide sequence ID" value="XM_002429644.1"/>
</dbReference>
<dbReference type="CTD" id="8231228"/>
<dbReference type="PROSITE" id="PS52004">
    <property type="entry name" value="KS3_2"/>
    <property type="match status" value="1"/>
</dbReference>
<dbReference type="EMBL" id="AAZO01005472">
    <property type="status" value="NOT_ANNOTATED_CDS"/>
    <property type="molecule type" value="Genomic_DNA"/>
</dbReference>
<dbReference type="GO" id="GO:0016491">
    <property type="term" value="F:oxidoreductase activity"/>
    <property type="evidence" value="ECO:0007669"/>
    <property type="project" value="UniProtKB-KW"/>
</dbReference>
<dbReference type="InterPro" id="IPR020806">
    <property type="entry name" value="PKS_PP-bd"/>
</dbReference>
<feature type="domain" description="Carrier" evidence="9">
    <location>
        <begin position="2011"/>
        <end position="2088"/>
    </location>
</feature>
<dbReference type="InterPro" id="IPR042104">
    <property type="entry name" value="PKS_dehydratase_sf"/>
</dbReference>
<dbReference type="GO" id="GO:0006633">
    <property type="term" value="P:fatty acid biosynthetic process"/>
    <property type="evidence" value="ECO:0007669"/>
    <property type="project" value="InterPro"/>
</dbReference>
<reference evidence="12" key="1">
    <citation type="submission" date="2007-04" db="EMBL/GenBank/DDBJ databases">
        <title>Annotation of Pediculus humanus corporis strain USDA.</title>
        <authorList>
            <person name="Kirkness E."/>
            <person name="Hannick L."/>
            <person name="Hass B."/>
            <person name="Bruggner R."/>
            <person name="Lawson D."/>
            <person name="Bidwell S."/>
            <person name="Joardar V."/>
            <person name="Caler E."/>
            <person name="Walenz B."/>
            <person name="Inman J."/>
            <person name="Schobel S."/>
            <person name="Galinsky K."/>
            <person name="Amedeo P."/>
            <person name="Strausberg R."/>
        </authorList>
    </citation>
    <scope>NUCLEOTIDE SEQUENCE</scope>
    <source>
        <strain evidence="12">USDA</strain>
    </source>
</reference>
<keyword evidence="5 12" id="KW-0808">Transferase</keyword>
<evidence type="ECO:0000313" key="12">
    <source>
        <dbReference type="EMBL" id="EEB16951.1"/>
    </source>
</evidence>
<dbReference type="OrthoDB" id="329835at2759"/>
<evidence type="ECO:0000259" key="11">
    <source>
        <dbReference type="PROSITE" id="PS52019"/>
    </source>
</evidence>
<dbReference type="GeneID" id="8231228"/>
<dbReference type="Proteomes" id="UP000009046">
    <property type="component" value="Unassembled WGS sequence"/>
</dbReference>
<evidence type="ECO:0000256" key="1">
    <source>
        <dbReference type="ARBA" id="ARBA00012873"/>
    </source>
</evidence>
<keyword evidence="12" id="KW-0456">Lyase</keyword>
<dbReference type="Gene3D" id="3.90.180.10">
    <property type="entry name" value="Medium-chain alcohol dehydrogenases, catalytic domain"/>
    <property type="match status" value="1"/>
</dbReference>
<dbReference type="InterPro" id="IPR032821">
    <property type="entry name" value="PKS_assoc"/>
</dbReference>
<dbReference type="InterPro" id="IPR001227">
    <property type="entry name" value="Ac_transferase_dom_sf"/>
</dbReference>
<dbReference type="InterPro" id="IPR029058">
    <property type="entry name" value="AB_hydrolase_fold"/>
</dbReference>
<evidence type="ECO:0000256" key="4">
    <source>
        <dbReference type="ARBA" id="ARBA00022553"/>
    </source>
</evidence>
<dbReference type="InterPro" id="IPR014030">
    <property type="entry name" value="Ketoacyl_synth_N"/>
</dbReference>
<dbReference type="Pfam" id="PF21149">
    <property type="entry name" value="FAS_pseudo-KR"/>
    <property type="match status" value="1"/>
</dbReference>
<dbReference type="PROSITE" id="PS50075">
    <property type="entry name" value="CARRIER"/>
    <property type="match status" value="1"/>
</dbReference>
<dbReference type="InterPro" id="IPR049552">
    <property type="entry name" value="PKS_DH_N"/>
</dbReference>
<sequence length="2428" mass="270638">MRSPSECRARNKIAGVRIAHPPPGEEIVISGLSGRFPDSDNVYDFRDKLFKKIDLVSDDDRRWKLNHPEIPQRTGKVNFVSKFDASFFGLHYKQAHTMDPMGRLLMERTYEAIVDAGINPEELRGKRCGVFVGTCFSESEKTWFYEKLNVNGFGITGCSRTMLANRISYWLGVNGPSYTVDSACSSSSYAIDQAYQNIRQGNCDMAIVGSSNLCLHPYVSLQFFRLGVLSKDGACKSFDECANGYCRSEAVPVVILQKAKDARRIYSTIVHCKTNCDGYKEEGITYPSGQIQYELLREFYEECGVNPTTVNFIEAHGTGTKVGDPEECNTLDKIFCTGRKDPLLIGSIKSNIGHTEPASGLCSITKSIIAMESGFIPPNIHFKKAREGIPAFTEGRLKVVTEKEPCTGGLFGVNSFGFGGANCHILLKWNEKEKVNGGLPTDKLPRLVLISGRTEEAVEVLLNELESHPIDVEYVKLLHDVHSENIPGHLYRGFTILSESKKKIRDVKHFFGEKKQLLFVFSGLEMKNLKFGKTLMEIPAFAKAVEKCHDALVPMKINLKKFILENNVKNVGDLIHNMVATTAIQVGLVDLLSSIGIYPDGLLGHSFGEFLCGYADGCFTAEQTVLCAYYTGLSLIESNIIRGAMVEVEMEYSKLRLYLPSEIDVASRDASDSCVLSGPADDIRKFSKKLINDGVSVTEIFSFNLPLHSRYTAKAAPKLLEYLKKVIPNSKPRSSKWISSLTTSGLMSFSEIKLCSPKYFTAELLNPIRFDNSLMQIPKKAVVLEISPFATLQKNLNNLKNPVLSFPSVDEKYTSEFNAAFGAIGELYELGFQPQVTNLYPPVQYPVSKGTKMISPFVKWNHSLDWYITSYRMQEKIKSGERSVTVNIKDEDFEFITGHMIDGRNLFPATGYLTLVWETFSMILGQFYTQLPIVFENVKFNRATTVPKDGSVEFVISVQKASGKFEISEGGAPIVTGRAFMPENVDEETMNLPEQSPAEGEGLIPLNGRDVYKELRLRGYHYKGLFRGLVSLDNLGKTGKIIWSNNYVAFMDNLLQTQILQEDTRSLYVPTTIKKLVINPLKHMQCVQKATVEENKDVILNVSIYKDIKTIISGGIEIYELRATQIPRKKPLGEPVLERHRFMPHVTRNESEALSLLEALRLCIHVILENVQSIKVKVVELGDAEDLACNMVASILGDLPLVQAEIIVLTSNNQKTGDISPGITVEDKKITAEQNCLAVIGRNLLQDSAQVEQTLKSLKPEGYLIVRENLNDSLPLDDFHVLVNRVVGNEVILLLKSKSSVEKVPTNEAIEVFKISEKDEFQWIEPLKKSLTNESVKTIFLVSEKEENNGLLGFVNCIRKEPGGGEKVRGVFVFDKDAPSFDLTNPLYAEQLEKGLAVNIYKNKKWGTYRHEALPSNQTVGAEHIYFNTEIRGDLSSLTMYEGPLNVNKYDDEEVIIYYAAINFRDVMLASGKLAIDAAAKGRINQQLPIGLEFSGRMAKSGKRVMGMTKHGALASKIHTKDVLLWEVPKSWSLEQAASVPIVYATVYTSLVVRGRLQKGDSVLIHSGTGGVGLAALYVATYFECNIFTTVGTQEKRDYLRNLYPGIPESHIGNSRDTSFEDMINRETNGRGVDVILNSLSEEKLQASMRCLAKGGRFLEIGKFDLSNDNPIEMEIFLKDTSFHGVHLDGLLYSKNQNKRLEVRDLLGDVLKKARIAPLKTTVYDFTECEQAFRYLTTGKHIGKVMLKMRDEEPVDVMVPEPKLFDAVPQVCCSHTKSYVILGGLGGFGLELADWLVMRGARKLVLTSRSGLKTGYQALRIRLFKTYGVEVIISTEDVTTEQGVTNLLKSAEKLGPVDAIFNLAVVLRDAIFENQTDEAFNVSFGPKAVATKHLDKVSRQLCPALQYFVIFSSVSCGRGNAGQTNYGMANSVMERICEKRVEEGYPGLAIQWGAIGEVGLVAEMQEDHQELVIGGTLQQSIASCLKCLDVFLKQKHPVVASMVVAEKKAGGSGGGNIVDAVVNILGLQDLKTVSLHSSLAELGMDSMMAVEIKQTLEREFDVYLTAQDIRGLTFAKLKQLADNSAEGGEKGEMIPIQETEVKRLEHQRLLFRLIADEETATKSMMKLKTGQMNEGLEEKLKSLHGKVPPIFFIPGFEGVASVLEPLALKVNCPIVALQFPYNDSINANITDISKRMLKDVRAHMVPSFPFFIVGYSTGSLTALEIARELEKEGYKGVVVLLDGAPDYLKKIVSTVFGDLEDLNSLDSNLLHAIYNLFVPGTNIKIRDELNTLKTWEDKLAYMEKVIPEQVLDRKEHQKRITNDFRHRLTAVIKYDASKCEKLSSKIILIRPVEQFLPAILPEDYNLSLLFKNPADVYFAEGNHLSMLDASKVGNVINETYNNLTLNVFPKMIQELDVSLERIEPVKTR</sequence>
<evidence type="ECO:0000256" key="3">
    <source>
        <dbReference type="ARBA" id="ARBA00022450"/>
    </source>
</evidence>
<dbReference type="GO" id="GO:0016787">
    <property type="term" value="F:hydrolase activity"/>
    <property type="evidence" value="ECO:0007669"/>
    <property type="project" value="UniProtKB-KW"/>
</dbReference>
<dbReference type="SMART" id="SM00822">
    <property type="entry name" value="PKS_KR"/>
    <property type="match status" value="1"/>
</dbReference>
<dbReference type="InterPro" id="IPR014031">
    <property type="entry name" value="Ketoacyl_synth_C"/>
</dbReference>
<dbReference type="InParanoid" id="E0VU95"/>
<dbReference type="InterPro" id="IPR020843">
    <property type="entry name" value="ER"/>
</dbReference>
<dbReference type="Pfam" id="PF00698">
    <property type="entry name" value="Acyl_transf_1"/>
    <property type="match status" value="1"/>
</dbReference>
<dbReference type="InterPro" id="IPR014043">
    <property type="entry name" value="Acyl_transferase_dom"/>
</dbReference>
<dbReference type="STRING" id="121224.E0VU95"/>
<dbReference type="Pfam" id="PF00109">
    <property type="entry name" value="ketoacyl-synt"/>
    <property type="match status" value="1"/>
</dbReference>
<dbReference type="InterPro" id="IPR013968">
    <property type="entry name" value="PKS_KR"/>
</dbReference>
<dbReference type="InterPro" id="IPR016039">
    <property type="entry name" value="Thiolase-like"/>
</dbReference>
<dbReference type="CDD" id="cd00833">
    <property type="entry name" value="PKS"/>
    <property type="match status" value="1"/>
</dbReference>
<protein>
    <recommendedName>
        <fullName evidence="2">Fatty acid synthase</fullName>
        <ecNumber evidence="1">2.3.1.85</ecNumber>
    </recommendedName>
</protein>
<keyword evidence="6" id="KW-0511">Multifunctional enzyme</keyword>
<dbReference type="SUPFAM" id="SSF53901">
    <property type="entry name" value="Thiolase-like"/>
    <property type="match status" value="1"/>
</dbReference>
<proteinExistence type="predicted"/>
<dbReference type="CDD" id="cd08954">
    <property type="entry name" value="KR_1_FAS_SDR_x"/>
    <property type="match status" value="1"/>
</dbReference>
<dbReference type="Pfam" id="PF21089">
    <property type="entry name" value="PKS_DH_N"/>
    <property type="match status" value="1"/>
</dbReference>
<dbReference type="InterPro" id="IPR020841">
    <property type="entry name" value="PKS_Beta-ketoAc_synthase_dom"/>
</dbReference>
<dbReference type="SMART" id="SM00823">
    <property type="entry name" value="PKS_PP"/>
    <property type="match status" value="1"/>
</dbReference>
<dbReference type="Pfam" id="PF13602">
    <property type="entry name" value="ADH_zinc_N_2"/>
    <property type="match status" value="1"/>
</dbReference>
<keyword evidence="14" id="KW-1185">Reference proteome</keyword>
<dbReference type="OMA" id="ALDSLYW"/>
<dbReference type="Gene3D" id="3.30.70.3290">
    <property type="match status" value="1"/>
</dbReference>
<dbReference type="SUPFAM" id="SSF53474">
    <property type="entry name" value="alpha/beta-Hydrolases"/>
    <property type="match status" value="1"/>
</dbReference>
<dbReference type="InterPro" id="IPR011032">
    <property type="entry name" value="GroES-like_sf"/>
</dbReference>
<dbReference type="SUPFAM" id="SSF51735">
    <property type="entry name" value="NAD(P)-binding Rossmann-fold domains"/>
    <property type="match status" value="2"/>
</dbReference>
<dbReference type="Gene3D" id="1.10.1200.10">
    <property type="entry name" value="ACP-like"/>
    <property type="match status" value="1"/>
</dbReference>
<dbReference type="InterPro" id="IPR049391">
    <property type="entry name" value="FAS_pseudo-KR"/>
</dbReference>
<evidence type="ECO:0000256" key="6">
    <source>
        <dbReference type="ARBA" id="ARBA00023268"/>
    </source>
</evidence>
<dbReference type="Gene3D" id="3.40.50.720">
    <property type="entry name" value="NAD(P)-binding Rossmann-like Domain"/>
    <property type="match status" value="1"/>
</dbReference>
<keyword evidence="4" id="KW-0597">Phosphoprotein</keyword>
<dbReference type="EnsemblMetazoa" id="PHUM448390-RA">
    <property type="protein sequence ID" value="PHUM448390-PA"/>
    <property type="gene ID" value="PHUM448390"/>
</dbReference>
<dbReference type="Pfam" id="PF08659">
    <property type="entry name" value="KR"/>
    <property type="match status" value="1"/>
</dbReference>
<reference evidence="12" key="2">
    <citation type="submission" date="2007-04" db="EMBL/GenBank/DDBJ databases">
        <title>The genome of the human body louse.</title>
        <authorList>
            <consortium name="The Human Body Louse Genome Consortium"/>
            <person name="Kirkness E."/>
            <person name="Walenz B."/>
            <person name="Hass B."/>
            <person name="Bruggner R."/>
            <person name="Strausberg R."/>
        </authorList>
    </citation>
    <scope>NUCLEOTIDE SEQUENCE</scope>
    <source>
        <strain evidence="12">USDA</strain>
    </source>
</reference>
<dbReference type="FunFam" id="1.10.1200.10:FF:000013">
    <property type="entry name" value="Fatty acid synthase"/>
    <property type="match status" value="1"/>
</dbReference>
<dbReference type="SMART" id="SM00825">
    <property type="entry name" value="PKS_KS"/>
    <property type="match status" value="1"/>
</dbReference>
<gene>
    <name evidence="13" type="primary">8231228</name>
    <name evidence="12" type="ORF">Phum_PHUM448390</name>
</gene>
<dbReference type="PROSITE" id="PS52019">
    <property type="entry name" value="PKS_MFAS_DH"/>
    <property type="match status" value="1"/>
</dbReference>
<dbReference type="eggNOG" id="KOG1202">
    <property type="taxonomic scope" value="Eukaryota"/>
</dbReference>
<dbReference type="SUPFAM" id="SSF52151">
    <property type="entry name" value="FabD/lysophospholipase-like"/>
    <property type="match status" value="1"/>
</dbReference>
<evidence type="ECO:0000256" key="7">
    <source>
        <dbReference type="ARBA" id="ARBA00044883"/>
    </source>
</evidence>
<dbReference type="PANTHER" id="PTHR43775">
    <property type="entry name" value="FATTY ACID SYNTHASE"/>
    <property type="match status" value="1"/>
</dbReference>
<dbReference type="HOGENOM" id="CLU_000022_31_7_1"/>
<dbReference type="PROSITE" id="PS00606">
    <property type="entry name" value="KS3_1"/>
    <property type="match status" value="1"/>
</dbReference>
<dbReference type="SMART" id="SM00829">
    <property type="entry name" value="PKS_ER"/>
    <property type="match status" value="1"/>
</dbReference>
<dbReference type="InterPro" id="IPR009081">
    <property type="entry name" value="PP-bd_ACP"/>
</dbReference>
<dbReference type="FunCoup" id="E0VU95">
    <property type="interactions" value="49"/>
</dbReference>
<feature type="region of interest" description="N-terminal hotdog fold" evidence="8">
    <location>
        <begin position="862"/>
        <end position="988"/>
    </location>
</feature>
<evidence type="ECO:0000256" key="2">
    <source>
        <dbReference type="ARBA" id="ARBA00018769"/>
    </source>
</evidence>
<dbReference type="InterPro" id="IPR049900">
    <property type="entry name" value="PKS_mFAS_DH"/>
</dbReference>
<evidence type="ECO:0000313" key="13">
    <source>
        <dbReference type="EnsemblMetazoa" id="PHUM448390-PA"/>
    </source>
</evidence>
<feature type="active site" description="Proton donor; for dehydratase activity" evidence="8">
    <location>
        <position position="1052"/>
    </location>
</feature>
<dbReference type="Gene3D" id="3.40.47.10">
    <property type="match status" value="1"/>
</dbReference>
<dbReference type="GO" id="GO:0031177">
    <property type="term" value="F:phosphopantetheine binding"/>
    <property type="evidence" value="ECO:0007669"/>
    <property type="project" value="InterPro"/>
</dbReference>
<keyword evidence="12" id="KW-0378">Hydrolase</keyword>
<comment type="catalytic activity">
    <reaction evidence="7">
        <text>acetyl-CoA + n malonyl-CoA + 2n NADPH + 2n H(+) = a long-chain fatty acid + (n+1) CoA + n CO2 + 2n NADP(+).</text>
        <dbReference type="EC" id="2.3.1.85"/>
    </reaction>
</comment>
<evidence type="ECO:0000256" key="5">
    <source>
        <dbReference type="ARBA" id="ARBA00022679"/>
    </source>
</evidence>
<dbReference type="GO" id="GO:0016829">
    <property type="term" value="F:lyase activity"/>
    <property type="evidence" value="ECO:0007669"/>
    <property type="project" value="UniProtKB-KW"/>
</dbReference>
<dbReference type="Gene3D" id="3.10.129.110">
    <property type="entry name" value="Polyketide synthase dehydratase"/>
    <property type="match status" value="1"/>
</dbReference>
<evidence type="ECO:0000313" key="14">
    <source>
        <dbReference type="Proteomes" id="UP000009046"/>
    </source>
</evidence>
<dbReference type="Gene3D" id="3.40.366.10">
    <property type="entry name" value="Malonyl-Coenzyme A Acyl Carrier Protein, domain 2"/>
    <property type="match status" value="1"/>
</dbReference>
<keyword evidence="12" id="KW-0560">Oxidoreductase</keyword>
<dbReference type="InterPro" id="IPR057326">
    <property type="entry name" value="KR_dom"/>
</dbReference>
<dbReference type="GO" id="GO:0004312">
    <property type="term" value="F:fatty acid synthase activity"/>
    <property type="evidence" value="ECO:0007669"/>
    <property type="project" value="UniProtKB-EC"/>
</dbReference>
<dbReference type="InterPro" id="IPR018201">
    <property type="entry name" value="Ketoacyl_synth_AS"/>
</dbReference>
<reference evidence="13" key="3">
    <citation type="submission" date="2021-02" db="UniProtKB">
        <authorList>
            <consortium name="EnsemblMetazoa"/>
        </authorList>
    </citation>
    <scope>IDENTIFICATION</scope>
    <source>
        <strain evidence="13">USDA</strain>
    </source>
</reference>
<keyword evidence="3" id="KW-0596">Phosphopantetheine</keyword>
<dbReference type="InterPro" id="IPR016035">
    <property type="entry name" value="Acyl_Trfase/lysoPLipase"/>
</dbReference>
<dbReference type="InterPro" id="IPR036736">
    <property type="entry name" value="ACP-like_sf"/>
</dbReference>
<dbReference type="Pfam" id="PF00550">
    <property type="entry name" value="PP-binding"/>
    <property type="match status" value="1"/>
</dbReference>
<dbReference type="SUPFAM" id="SSF50129">
    <property type="entry name" value="GroES-like"/>
    <property type="match status" value="1"/>
</dbReference>
<dbReference type="SUPFAM" id="SSF47336">
    <property type="entry name" value="ACP-like"/>
    <property type="match status" value="1"/>
</dbReference>
<dbReference type="VEuPathDB" id="VectorBase:PHUM448390"/>
<feature type="domain" description="Ketosynthase family 3 (KS3)" evidence="10">
    <location>
        <begin position="24"/>
        <end position="429"/>
    </location>
</feature>
<evidence type="ECO:0000259" key="9">
    <source>
        <dbReference type="PROSITE" id="PS50075"/>
    </source>
</evidence>
<dbReference type="EMBL" id="DS235784">
    <property type="protein sequence ID" value="EEB16951.1"/>
    <property type="molecule type" value="Genomic_DNA"/>
</dbReference>
<feature type="region of interest" description="C-terminal hotdog fold" evidence="8">
    <location>
        <begin position="1002"/>
        <end position="1135"/>
    </location>
</feature>
<feature type="domain" description="PKS/mFAS DH" evidence="11">
    <location>
        <begin position="862"/>
        <end position="1135"/>
    </location>
</feature>
<name>E0VU95_PEDHC</name>
<dbReference type="GO" id="GO:0004315">
    <property type="term" value="F:3-oxoacyl-[acyl-carrier-protein] synthase activity"/>
    <property type="evidence" value="ECO:0007669"/>
    <property type="project" value="InterPro"/>
</dbReference>
<dbReference type="InterPro" id="IPR036291">
    <property type="entry name" value="NAD(P)-bd_dom_sf"/>
</dbReference>
<dbReference type="KEGG" id="phu:Phum_PHUM448390"/>
<dbReference type="InterPro" id="IPR050091">
    <property type="entry name" value="PKS_NRPS_Biosynth_Enz"/>
</dbReference>
<evidence type="ECO:0000256" key="8">
    <source>
        <dbReference type="PROSITE-ProRule" id="PRU01363"/>
    </source>
</evidence>
<organism>
    <name type="scientific">Pediculus humanus subsp. corporis</name>
    <name type="common">Body louse</name>
    <dbReference type="NCBI Taxonomy" id="121224"/>
    <lineage>
        <taxon>Eukaryota</taxon>
        <taxon>Metazoa</taxon>
        <taxon>Ecdysozoa</taxon>
        <taxon>Arthropoda</taxon>
        <taxon>Hexapoda</taxon>
        <taxon>Insecta</taxon>
        <taxon>Pterygota</taxon>
        <taxon>Neoptera</taxon>
        <taxon>Paraneoptera</taxon>
        <taxon>Psocodea</taxon>
        <taxon>Troctomorpha</taxon>
        <taxon>Phthiraptera</taxon>
        <taxon>Anoplura</taxon>
        <taxon>Pediculidae</taxon>
        <taxon>Pediculus</taxon>
    </lineage>
</organism>
<dbReference type="FunFam" id="3.40.50.720:FF:000209">
    <property type="entry name" value="Polyketide synthase Pks12"/>
    <property type="match status" value="1"/>
</dbReference>
<dbReference type="Pfam" id="PF16197">
    <property type="entry name" value="KAsynt_C_assoc"/>
    <property type="match status" value="1"/>
</dbReference>